<feature type="domain" description="TIP49 P-loop" evidence="5">
    <location>
        <begin position="1"/>
        <end position="66"/>
    </location>
</feature>
<evidence type="ECO:0000259" key="5">
    <source>
        <dbReference type="Pfam" id="PF06068"/>
    </source>
</evidence>
<feature type="domain" description="RuvB-like AAA-lid" evidence="6">
    <location>
        <begin position="242"/>
        <end position="279"/>
    </location>
</feature>
<evidence type="ECO:0000313" key="8">
    <source>
        <dbReference type="Proteomes" id="UP001291623"/>
    </source>
</evidence>
<dbReference type="Proteomes" id="UP001291623">
    <property type="component" value="Unassembled WGS sequence"/>
</dbReference>
<dbReference type="Pfam" id="PF06068">
    <property type="entry name" value="TIP49"/>
    <property type="match status" value="2"/>
</dbReference>
<dbReference type="InterPro" id="IPR041048">
    <property type="entry name" value="RuvB-like_C"/>
</dbReference>
<protein>
    <recommendedName>
        <fullName evidence="4">RuvB-like helicase</fullName>
        <ecNumber evidence="4">3.6.4.12</ecNumber>
    </recommendedName>
</protein>
<gene>
    <name evidence="7" type="ORF">RND71_010023</name>
</gene>
<evidence type="ECO:0000256" key="1">
    <source>
        <dbReference type="ARBA" id="ARBA00022741"/>
    </source>
</evidence>
<dbReference type="InterPro" id="IPR027238">
    <property type="entry name" value="RuvB-like"/>
</dbReference>
<accession>A0AAE1SJK0</accession>
<evidence type="ECO:0000256" key="4">
    <source>
        <dbReference type="RuleBase" id="RU363048"/>
    </source>
</evidence>
<keyword evidence="2 4" id="KW-0378">Hydrolase</keyword>
<proteinExistence type="inferred from homology"/>
<dbReference type="Gene3D" id="1.10.8.60">
    <property type="match status" value="1"/>
</dbReference>
<keyword evidence="4" id="KW-0805">Transcription regulation</keyword>
<dbReference type="InterPro" id="IPR010339">
    <property type="entry name" value="TIP49_P-loop"/>
</dbReference>
<organism evidence="7 8">
    <name type="scientific">Anisodus tanguticus</name>
    <dbReference type="NCBI Taxonomy" id="243964"/>
    <lineage>
        <taxon>Eukaryota</taxon>
        <taxon>Viridiplantae</taxon>
        <taxon>Streptophyta</taxon>
        <taxon>Embryophyta</taxon>
        <taxon>Tracheophyta</taxon>
        <taxon>Spermatophyta</taxon>
        <taxon>Magnoliopsida</taxon>
        <taxon>eudicotyledons</taxon>
        <taxon>Gunneridae</taxon>
        <taxon>Pentapetalae</taxon>
        <taxon>asterids</taxon>
        <taxon>lamiids</taxon>
        <taxon>Solanales</taxon>
        <taxon>Solanaceae</taxon>
        <taxon>Solanoideae</taxon>
        <taxon>Hyoscyameae</taxon>
        <taxon>Anisodus</taxon>
    </lineage>
</organism>
<dbReference type="EC" id="3.6.4.12" evidence="4"/>
<keyword evidence="4" id="KW-0539">Nucleus</keyword>
<evidence type="ECO:0000256" key="2">
    <source>
        <dbReference type="ARBA" id="ARBA00022801"/>
    </source>
</evidence>
<dbReference type="GO" id="GO:0003678">
    <property type="term" value="F:DNA helicase activity"/>
    <property type="evidence" value="ECO:0007669"/>
    <property type="project" value="UniProtKB-EC"/>
</dbReference>
<reference evidence="7" key="1">
    <citation type="submission" date="2023-12" db="EMBL/GenBank/DDBJ databases">
        <title>Genome assembly of Anisodus tanguticus.</title>
        <authorList>
            <person name="Wang Y.-J."/>
        </authorList>
    </citation>
    <scope>NUCLEOTIDE SEQUENCE</scope>
    <source>
        <strain evidence="7">KB-2021</strain>
        <tissue evidence="7">Leaf</tissue>
    </source>
</reference>
<feature type="domain" description="TIP49 P-loop" evidence="5">
    <location>
        <begin position="81"/>
        <end position="212"/>
    </location>
</feature>
<dbReference type="AlphaFoldDB" id="A0AAE1SJK0"/>
<keyword evidence="4" id="KW-0347">Helicase</keyword>
<dbReference type="EMBL" id="JAVYJV010000005">
    <property type="protein sequence ID" value="KAK4370548.1"/>
    <property type="molecule type" value="Genomic_DNA"/>
</dbReference>
<sequence length="296" mass="32944">MVGSEVYSSEVKKTEDLMENFRRAIGLRIRKIRRFMKERQVTELSPEEAESVTGGYGKSVNHVIVAVGNVIYIEANSGAVKRDVTLHDLDAANARPQGGQDILSLMGQMMKARKTEITDKLRQEINKVVNSYIDEGATELVPGVLFIDEVISSTYASYGMLFILESCSGEFTISNCGVFPQIEVSVMSDMASPHGIPVDLLDQLMVIRTETYGPAEMIQILAIRAQLSIFWKGVHQTHLFLSVRHAVQLLSPANIVAKMNGRDKICKADLEEVNSIYLDAKSSGRLLQEQQDRYIS</sequence>
<evidence type="ECO:0000256" key="3">
    <source>
        <dbReference type="ARBA" id="ARBA00022840"/>
    </source>
</evidence>
<comment type="similarity">
    <text evidence="4">Belongs to the RuvB family.</text>
</comment>
<keyword evidence="8" id="KW-1185">Reference proteome</keyword>
<dbReference type="Pfam" id="PF17856">
    <property type="entry name" value="TIP49_C"/>
    <property type="match status" value="1"/>
</dbReference>
<comment type="caution">
    <text evidence="7">The sequence shown here is derived from an EMBL/GenBank/DDBJ whole genome shotgun (WGS) entry which is preliminary data.</text>
</comment>
<evidence type="ECO:0000259" key="6">
    <source>
        <dbReference type="Pfam" id="PF17856"/>
    </source>
</evidence>
<comment type="catalytic activity">
    <reaction evidence="4">
        <text>ATP + H2O = ADP + phosphate + H(+)</text>
        <dbReference type="Rhea" id="RHEA:13065"/>
        <dbReference type="ChEBI" id="CHEBI:15377"/>
        <dbReference type="ChEBI" id="CHEBI:15378"/>
        <dbReference type="ChEBI" id="CHEBI:30616"/>
        <dbReference type="ChEBI" id="CHEBI:43474"/>
        <dbReference type="ChEBI" id="CHEBI:456216"/>
        <dbReference type="EC" id="3.6.4.12"/>
    </reaction>
</comment>
<keyword evidence="3 4" id="KW-0067">ATP-binding</keyword>
<keyword evidence="4" id="KW-0804">Transcription</keyword>
<dbReference type="SUPFAM" id="SSF52540">
    <property type="entry name" value="P-loop containing nucleoside triphosphate hydrolases"/>
    <property type="match status" value="1"/>
</dbReference>
<dbReference type="Gene3D" id="3.40.50.300">
    <property type="entry name" value="P-loop containing nucleotide triphosphate hydrolases"/>
    <property type="match status" value="1"/>
</dbReference>
<dbReference type="InterPro" id="IPR027417">
    <property type="entry name" value="P-loop_NTPase"/>
</dbReference>
<dbReference type="GO" id="GO:0016787">
    <property type="term" value="F:hydrolase activity"/>
    <property type="evidence" value="ECO:0007669"/>
    <property type="project" value="UniProtKB-KW"/>
</dbReference>
<evidence type="ECO:0000313" key="7">
    <source>
        <dbReference type="EMBL" id="KAK4370548.1"/>
    </source>
</evidence>
<name>A0AAE1SJK0_9SOLA</name>
<dbReference type="PANTHER" id="PTHR11093">
    <property type="entry name" value="RUVB-RELATED REPTIN AND PONTIN"/>
    <property type="match status" value="1"/>
</dbReference>
<keyword evidence="1 4" id="KW-0547">Nucleotide-binding</keyword>
<dbReference type="GO" id="GO:0005524">
    <property type="term" value="F:ATP binding"/>
    <property type="evidence" value="ECO:0007669"/>
    <property type="project" value="UniProtKB-KW"/>
</dbReference>